<dbReference type="FunFam" id="1.10.287.1480:FF:000001">
    <property type="entry name" value="30S ribosomal protein S14"/>
    <property type="match status" value="1"/>
</dbReference>
<dbReference type="NCBIfam" id="NF006477">
    <property type="entry name" value="PRK08881.1"/>
    <property type="match status" value="1"/>
</dbReference>
<dbReference type="GO" id="GO:0015935">
    <property type="term" value="C:small ribosomal subunit"/>
    <property type="evidence" value="ECO:0007669"/>
    <property type="project" value="TreeGrafter"/>
</dbReference>
<comment type="function">
    <text evidence="1 7">Binds 16S rRNA, required for the assembly of 30S particles and may also be responsible for determining the conformation of the 16S rRNA at the A site.</text>
</comment>
<protein>
    <recommendedName>
        <fullName evidence="5 7">Small ribosomal subunit protein uS14</fullName>
    </recommendedName>
</protein>
<keyword evidence="7" id="KW-0699">rRNA-binding</keyword>
<evidence type="ECO:0000313" key="10">
    <source>
        <dbReference type="Proteomes" id="UP000033519"/>
    </source>
</evidence>
<dbReference type="STRING" id="728005.SAMN04488059_108110"/>
<dbReference type="HAMAP" id="MF_00537">
    <property type="entry name" value="Ribosomal_uS14_1"/>
    <property type="match status" value="1"/>
</dbReference>
<gene>
    <name evidence="7" type="primary">rpsN</name>
    <name evidence="9" type="ORF">SAMN04488059_108110</name>
    <name evidence="8" type="ORF">WH91_20615</name>
</gene>
<name>A0A0F5PTT1_9HYPH</name>
<evidence type="ECO:0000256" key="1">
    <source>
        <dbReference type="ARBA" id="ARBA00003686"/>
    </source>
</evidence>
<dbReference type="Gene3D" id="1.10.287.1480">
    <property type="match status" value="1"/>
</dbReference>
<reference evidence="9 11" key="2">
    <citation type="submission" date="2016-10" db="EMBL/GenBank/DDBJ databases">
        <authorList>
            <person name="de Groot N.N."/>
        </authorList>
    </citation>
    <scope>NUCLEOTIDE SEQUENCE [LARGE SCALE GENOMIC DNA]</scope>
    <source>
        <strain evidence="9 11">CGMCC 1.10210</strain>
    </source>
</reference>
<keyword evidence="7" id="KW-0694">RNA-binding</keyword>
<comment type="similarity">
    <text evidence="2 7">Belongs to the universal ribosomal protein uS14 family.</text>
</comment>
<keyword evidence="10" id="KW-1185">Reference proteome</keyword>
<proteinExistence type="inferred from homology"/>
<evidence type="ECO:0000313" key="8">
    <source>
        <dbReference type="EMBL" id="KKC31214.1"/>
    </source>
</evidence>
<evidence type="ECO:0000256" key="6">
    <source>
        <dbReference type="ARBA" id="ARBA00047110"/>
    </source>
</evidence>
<dbReference type="RefSeq" id="WP_046172879.1">
    <property type="nucleotide sequence ID" value="NZ_FOMB01000008.1"/>
</dbReference>
<dbReference type="Pfam" id="PF00253">
    <property type="entry name" value="Ribosomal_S14"/>
    <property type="match status" value="1"/>
</dbReference>
<dbReference type="PATRIC" id="fig|728005.3.peg.2467"/>
<organism evidence="9 11">
    <name type="scientific">Devosia psychrophila</name>
    <dbReference type="NCBI Taxonomy" id="728005"/>
    <lineage>
        <taxon>Bacteria</taxon>
        <taxon>Pseudomonadati</taxon>
        <taxon>Pseudomonadota</taxon>
        <taxon>Alphaproteobacteria</taxon>
        <taxon>Hyphomicrobiales</taxon>
        <taxon>Devosiaceae</taxon>
        <taxon>Devosia</taxon>
    </lineage>
</organism>
<accession>A0A0F5PTT1</accession>
<dbReference type="GO" id="GO:0019843">
    <property type="term" value="F:rRNA binding"/>
    <property type="evidence" value="ECO:0007669"/>
    <property type="project" value="UniProtKB-UniRule"/>
</dbReference>
<dbReference type="Proteomes" id="UP000182258">
    <property type="component" value="Unassembled WGS sequence"/>
</dbReference>
<dbReference type="PROSITE" id="PS00527">
    <property type="entry name" value="RIBOSOMAL_S14"/>
    <property type="match status" value="1"/>
</dbReference>
<comment type="subunit">
    <text evidence="6 7">Part of the 30S ribosomal subunit. Contacts proteins S3 and S10.</text>
</comment>
<reference evidence="8 10" key="1">
    <citation type="submission" date="2015-03" db="EMBL/GenBank/DDBJ databases">
        <authorList>
            <person name="Lepp D."/>
            <person name="Hassan Y.I."/>
            <person name="Li X.-Z."/>
            <person name="Zhou T."/>
        </authorList>
    </citation>
    <scope>NUCLEOTIDE SEQUENCE [LARGE SCALE GENOMIC DNA]</scope>
    <source>
        <strain evidence="8 10">Cr7-05</strain>
    </source>
</reference>
<dbReference type="InterPro" id="IPR018271">
    <property type="entry name" value="Ribosomal_uS14_CS"/>
</dbReference>
<evidence type="ECO:0000313" key="11">
    <source>
        <dbReference type="Proteomes" id="UP000182258"/>
    </source>
</evidence>
<sequence length="101" mass="11331">MAKTSSIEKNNRRAALVKQYAGKRAALKAQTKDQSIPADQRFAAQLKLAELPRNSAKVRVRNRCEVSGRPRGFYRKLKLSRIALRQLGNLGQIPGLVKSSW</sequence>
<keyword evidence="4 7" id="KW-0687">Ribonucleoprotein</keyword>
<evidence type="ECO:0000256" key="3">
    <source>
        <dbReference type="ARBA" id="ARBA00022980"/>
    </source>
</evidence>
<evidence type="ECO:0000256" key="2">
    <source>
        <dbReference type="ARBA" id="ARBA00009083"/>
    </source>
</evidence>
<evidence type="ECO:0000256" key="7">
    <source>
        <dbReference type="HAMAP-Rule" id="MF_00537"/>
    </source>
</evidence>
<dbReference type="PANTHER" id="PTHR19836:SF19">
    <property type="entry name" value="SMALL RIBOSOMAL SUBUNIT PROTEIN US14M"/>
    <property type="match status" value="1"/>
</dbReference>
<dbReference type="GO" id="GO:0003735">
    <property type="term" value="F:structural constituent of ribosome"/>
    <property type="evidence" value="ECO:0007669"/>
    <property type="project" value="InterPro"/>
</dbReference>
<dbReference type="SUPFAM" id="SSF57716">
    <property type="entry name" value="Glucocorticoid receptor-like (DNA-binding domain)"/>
    <property type="match status" value="1"/>
</dbReference>
<keyword evidence="3 7" id="KW-0689">Ribosomal protein</keyword>
<dbReference type="GO" id="GO:0005737">
    <property type="term" value="C:cytoplasm"/>
    <property type="evidence" value="ECO:0007669"/>
    <property type="project" value="UniProtKB-ARBA"/>
</dbReference>
<dbReference type="Proteomes" id="UP000033519">
    <property type="component" value="Unassembled WGS sequence"/>
</dbReference>
<dbReference type="AlphaFoldDB" id="A0A0F5PTT1"/>
<dbReference type="InterPro" id="IPR001209">
    <property type="entry name" value="Ribosomal_uS14"/>
</dbReference>
<dbReference type="PANTHER" id="PTHR19836">
    <property type="entry name" value="30S RIBOSOMAL PROTEIN S14"/>
    <property type="match status" value="1"/>
</dbReference>
<dbReference type="EMBL" id="FOMB01000008">
    <property type="protein sequence ID" value="SFC66090.1"/>
    <property type="molecule type" value="Genomic_DNA"/>
</dbReference>
<dbReference type="EMBL" id="LAPV01000199">
    <property type="protein sequence ID" value="KKC31214.1"/>
    <property type="molecule type" value="Genomic_DNA"/>
</dbReference>
<dbReference type="GO" id="GO:0006412">
    <property type="term" value="P:translation"/>
    <property type="evidence" value="ECO:0007669"/>
    <property type="project" value="UniProtKB-UniRule"/>
</dbReference>
<dbReference type="InterPro" id="IPR023036">
    <property type="entry name" value="Ribosomal_uS14_bac/plastid"/>
</dbReference>
<evidence type="ECO:0000256" key="4">
    <source>
        <dbReference type="ARBA" id="ARBA00023274"/>
    </source>
</evidence>
<evidence type="ECO:0000256" key="5">
    <source>
        <dbReference type="ARBA" id="ARBA00035167"/>
    </source>
</evidence>
<evidence type="ECO:0000313" key="9">
    <source>
        <dbReference type="EMBL" id="SFC66090.1"/>
    </source>
</evidence>
<dbReference type="OrthoDB" id="9810484at2"/>